<accession>A0A1F7WF03</accession>
<name>A0A1F7WF03_9BACT</name>
<evidence type="ECO:0000313" key="2">
    <source>
        <dbReference type="EMBL" id="OGM01117.1"/>
    </source>
</evidence>
<dbReference type="Proteomes" id="UP000178735">
    <property type="component" value="Unassembled WGS sequence"/>
</dbReference>
<dbReference type="EMBL" id="MGFH01000241">
    <property type="protein sequence ID" value="OGM01117.1"/>
    <property type="molecule type" value="Genomic_DNA"/>
</dbReference>
<gene>
    <name evidence="2" type="ORF">A2008_03685</name>
</gene>
<dbReference type="PANTHER" id="PTHR30217">
    <property type="entry name" value="PEPTIDASE U32 FAMILY"/>
    <property type="match status" value="1"/>
</dbReference>
<dbReference type="PROSITE" id="PS01276">
    <property type="entry name" value="PEPTIDASE_U32"/>
    <property type="match status" value="1"/>
</dbReference>
<comment type="caution">
    <text evidence="2">The sequence shown here is derived from an EMBL/GenBank/DDBJ whole genome shotgun (WGS) entry which is preliminary data.</text>
</comment>
<dbReference type="STRING" id="1817813.A2008_03685"/>
<dbReference type="InterPro" id="IPR001539">
    <property type="entry name" value="Peptidase_U32"/>
</dbReference>
<dbReference type="AlphaFoldDB" id="A0A1F7WF03"/>
<protein>
    <recommendedName>
        <fullName evidence="1">Peptidase U32 collagenase domain-containing protein</fullName>
    </recommendedName>
</protein>
<evidence type="ECO:0000259" key="1">
    <source>
        <dbReference type="Pfam" id="PF12392"/>
    </source>
</evidence>
<feature type="domain" description="Peptidase U32 collagenase" evidence="1">
    <location>
        <begin position="423"/>
        <end position="521"/>
    </location>
</feature>
<dbReference type="Pfam" id="PF12392">
    <property type="entry name" value="DUF3656"/>
    <property type="match status" value="1"/>
</dbReference>
<proteinExistence type="predicted"/>
<dbReference type="PANTHER" id="PTHR30217:SF10">
    <property type="entry name" value="23S RRNA 5-HYDROXYCYTIDINE C2501 SYNTHASE"/>
    <property type="match status" value="1"/>
</dbReference>
<organism evidence="2 3">
    <name type="scientific">Candidatus Wallbacteria bacterium GWC2_49_35</name>
    <dbReference type="NCBI Taxonomy" id="1817813"/>
    <lineage>
        <taxon>Bacteria</taxon>
        <taxon>Candidatus Walliibacteriota</taxon>
    </lineage>
</organism>
<reference evidence="2 3" key="1">
    <citation type="journal article" date="2016" name="Nat. Commun.">
        <title>Thousands of microbial genomes shed light on interconnected biogeochemical processes in an aquifer system.</title>
        <authorList>
            <person name="Anantharaman K."/>
            <person name="Brown C.T."/>
            <person name="Hug L.A."/>
            <person name="Sharon I."/>
            <person name="Castelle C.J."/>
            <person name="Probst A.J."/>
            <person name="Thomas B.C."/>
            <person name="Singh A."/>
            <person name="Wilkins M.J."/>
            <person name="Karaoz U."/>
            <person name="Brodie E.L."/>
            <person name="Williams K.H."/>
            <person name="Hubbard S.S."/>
            <person name="Banfield J.F."/>
        </authorList>
    </citation>
    <scope>NUCLEOTIDE SEQUENCE [LARGE SCALE GENOMIC DNA]</scope>
</reference>
<dbReference type="InterPro" id="IPR020988">
    <property type="entry name" value="Pept_U32_collagenase"/>
</dbReference>
<dbReference type="InterPro" id="IPR051454">
    <property type="entry name" value="RNA/ubiquinone_mod_enzymes"/>
</dbReference>
<sequence length="852" mass="96429">MNRYVELLSGAGNFESAKAAIAGGCDAIYIGLKNYGARRMADNFTDEDLEKVTKLARQNRKKVYLTVNTIIKDAEVSDFIASVGRALNAGADALIMQDFGMIELVTGAFRDVRIHASTQMNLHNAAAVERVKKLGVERVILSRECELAEIEAICSKKIADIETFVYGALCSAVSGVCYMSSFNNNRSGNRGVCTQMCRLKYMDRNENEKFFLSTKDYCALPHLKKLYDMGVSSFKIEGRNRSEAYIYNVTSVFREAIDLIYSGKYDQAAADRLTQKAAMTYNRKLTGGYLAGRAKADIIFSERNANNGLLISDKVSEFNPALNIIKASFKAGFNKSDLLEFESDGYERVSVKIDSIKLKDGKNVFDAPDRETVTVGFRQIKKTDELVDLTHYLPRKIYITHSQAASSIKSIKAPDSAEPKPAADSSKRAVEIDVKFSEAGIVCDVYCMTERFRYKLDDIQVYKAEKQPLGPESVQKTFLAFNHDKFYLAERGLDCEVKGDIFIPLSLLKKYGKTIFEKFENDFAAFELKRTSELMKSLEVRKTREPIPTAELKPTAASFRLMLFDNNESDIKAMLNDYNDLSVHYYYLSWLYNNCKLEEFFEANAGVLKSILIELPPVLFQSRTPFFTKVIELCLGAKVKGFIANNPAQIDIIKKSERFAGSGAKIVAGAALNVINRFSADYFSRIDEADEICLSYELNDSDIMEFLELTLNSKPHLLDKIRIRLYGNINVANFAYDFFRQNEKYIRNRYAGSDEKQYKFDKLSFKNAAHYMLSVDDETTLAYSGGLLNMCGYLQKYMTYGVNKFDISFFNYSDHFTKDLLEMTDYIKGVRTGHFSDKTIEGRGIVKDMKLL</sequence>
<dbReference type="Pfam" id="PF01136">
    <property type="entry name" value="Peptidase_U32"/>
    <property type="match status" value="1"/>
</dbReference>
<evidence type="ECO:0000313" key="3">
    <source>
        <dbReference type="Proteomes" id="UP000178735"/>
    </source>
</evidence>